<keyword evidence="2 15" id="KW-0963">Cytoplasm</keyword>
<keyword evidence="4 15" id="KW-0012">Acyltransferase</keyword>
<dbReference type="PANTHER" id="PTHR30098">
    <property type="entry name" value="LEUCYL/PHENYLALANYL-TRNA--PROTEIN TRANSFERASE"/>
    <property type="match status" value="1"/>
</dbReference>
<dbReference type="InterPro" id="IPR016181">
    <property type="entry name" value="Acyl_CoA_acyltransferase"/>
</dbReference>
<dbReference type="Proteomes" id="UP000184603">
    <property type="component" value="Unassembled WGS sequence"/>
</dbReference>
<dbReference type="STRING" id="1121416.SAMN02745220_01003"/>
<dbReference type="FunFam" id="3.30.70.3550:FF:000001">
    <property type="entry name" value="Leucyl/phenylalanyl-tRNA--protein transferase"/>
    <property type="match status" value="1"/>
</dbReference>
<evidence type="ECO:0000256" key="2">
    <source>
        <dbReference type="ARBA" id="ARBA00022490"/>
    </source>
</evidence>
<name>A0A1M7Y0T8_9BACT</name>
<organism evidence="16 17">
    <name type="scientific">Desulfopila aestuarii DSM 18488</name>
    <dbReference type="NCBI Taxonomy" id="1121416"/>
    <lineage>
        <taxon>Bacteria</taxon>
        <taxon>Pseudomonadati</taxon>
        <taxon>Thermodesulfobacteriota</taxon>
        <taxon>Desulfobulbia</taxon>
        <taxon>Desulfobulbales</taxon>
        <taxon>Desulfocapsaceae</taxon>
        <taxon>Desulfopila</taxon>
    </lineage>
</organism>
<keyword evidence="17" id="KW-1185">Reference proteome</keyword>
<dbReference type="HAMAP" id="MF_00688">
    <property type="entry name" value="Leu_Phe_trans"/>
    <property type="match status" value="1"/>
</dbReference>
<evidence type="ECO:0000256" key="3">
    <source>
        <dbReference type="ARBA" id="ARBA00022679"/>
    </source>
</evidence>
<gene>
    <name evidence="15" type="primary">aat</name>
    <name evidence="16" type="ORF">SAMN02745220_01003</name>
</gene>
<comment type="function">
    <text evidence="8 15">Functions in the N-end rule pathway of protein degradation where it conjugates Leu, Phe and, less efficiently, Met from aminoacyl-tRNAs to the N-termini of proteins containing an N-terminal arginine or lysine.</text>
</comment>
<comment type="catalytic activity">
    <reaction evidence="6 15">
        <text>N-terminal L-arginyl-[protein] + L-leucyl-tRNA(Leu) = N-terminal L-leucyl-L-arginyl-[protein] + tRNA(Leu) + H(+)</text>
        <dbReference type="Rhea" id="RHEA:50416"/>
        <dbReference type="Rhea" id="RHEA-COMP:9613"/>
        <dbReference type="Rhea" id="RHEA-COMP:9622"/>
        <dbReference type="Rhea" id="RHEA-COMP:12672"/>
        <dbReference type="Rhea" id="RHEA-COMP:12673"/>
        <dbReference type="ChEBI" id="CHEBI:15378"/>
        <dbReference type="ChEBI" id="CHEBI:64719"/>
        <dbReference type="ChEBI" id="CHEBI:78442"/>
        <dbReference type="ChEBI" id="CHEBI:78494"/>
        <dbReference type="ChEBI" id="CHEBI:133044"/>
        <dbReference type="EC" id="2.3.2.6"/>
    </reaction>
</comment>
<dbReference type="Gene3D" id="3.40.630.70">
    <property type="entry name" value="Leucyl/phenylalanyl-tRNA-protein transferase, C-terminal domain"/>
    <property type="match status" value="1"/>
</dbReference>
<dbReference type="Gene3D" id="3.30.70.3550">
    <property type="entry name" value="Leucyl/phenylalanyl-tRNA-protein transferase, N-terminal domain"/>
    <property type="match status" value="1"/>
</dbReference>
<evidence type="ECO:0000256" key="5">
    <source>
        <dbReference type="ARBA" id="ARBA00050607"/>
    </source>
</evidence>
<dbReference type="PANTHER" id="PTHR30098:SF2">
    <property type="entry name" value="LEUCYL_PHENYLALANYL-TRNA--PROTEIN TRANSFERASE"/>
    <property type="match status" value="1"/>
</dbReference>
<evidence type="ECO:0000256" key="13">
    <source>
        <dbReference type="ARBA" id="ARBA00077165"/>
    </source>
</evidence>
<evidence type="ECO:0000256" key="14">
    <source>
        <dbReference type="ARBA" id="ARBA00083640"/>
    </source>
</evidence>
<dbReference type="Pfam" id="PF03588">
    <property type="entry name" value="Leu_Phe_trans"/>
    <property type="match status" value="1"/>
</dbReference>
<dbReference type="EC" id="2.3.2.6" evidence="10 15"/>
<comment type="catalytic activity">
    <reaction evidence="7 15">
        <text>N-terminal L-lysyl-[protein] + L-leucyl-tRNA(Leu) = N-terminal L-leucyl-L-lysyl-[protein] + tRNA(Leu) + H(+)</text>
        <dbReference type="Rhea" id="RHEA:12340"/>
        <dbReference type="Rhea" id="RHEA-COMP:9613"/>
        <dbReference type="Rhea" id="RHEA-COMP:9622"/>
        <dbReference type="Rhea" id="RHEA-COMP:12670"/>
        <dbReference type="Rhea" id="RHEA-COMP:12671"/>
        <dbReference type="ChEBI" id="CHEBI:15378"/>
        <dbReference type="ChEBI" id="CHEBI:65249"/>
        <dbReference type="ChEBI" id="CHEBI:78442"/>
        <dbReference type="ChEBI" id="CHEBI:78494"/>
        <dbReference type="ChEBI" id="CHEBI:133043"/>
        <dbReference type="EC" id="2.3.2.6"/>
    </reaction>
</comment>
<comment type="similarity">
    <text evidence="9 15">Belongs to the L/F-transferase family.</text>
</comment>
<evidence type="ECO:0000256" key="9">
    <source>
        <dbReference type="ARBA" id="ARBA00061535"/>
    </source>
</evidence>
<dbReference type="EMBL" id="FRFE01000003">
    <property type="protein sequence ID" value="SHO45105.1"/>
    <property type="molecule type" value="Genomic_DNA"/>
</dbReference>
<dbReference type="AlphaFoldDB" id="A0A1M7Y0T8"/>
<dbReference type="NCBIfam" id="TIGR00667">
    <property type="entry name" value="aat"/>
    <property type="match status" value="1"/>
</dbReference>
<dbReference type="GO" id="GO:0005737">
    <property type="term" value="C:cytoplasm"/>
    <property type="evidence" value="ECO:0007669"/>
    <property type="project" value="UniProtKB-SubCell"/>
</dbReference>
<comment type="catalytic activity">
    <reaction evidence="5 15">
        <text>L-phenylalanyl-tRNA(Phe) + an N-terminal L-alpha-aminoacyl-[protein] = an N-terminal L-phenylalanyl-L-alpha-aminoacyl-[protein] + tRNA(Phe)</text>
        <dbReference type="Rhea" id="RHEA:43632"/>
        <dbReference type="Rhea" id="RHEA-COMP:9668"/>
        <dbReference type="Rhea" id="RHEA-COMP:9699"/>
        <dbReference type="Rhea" id="RHEA-COMP:10636"/>
        <dbReference type="Rhea" id="RHEA-COMP:10637"/>
        <dbReference type="ChEBI" id="CHEBI:78442"/>
        <dbReference type="ChEBI" id="CHEBI:78531"/>
        <dbReference type="ChEBI" id="CHEBI:78597"/>
        <dbReference type="ChEBI" id="CHEBI:83561"/>
        <dbReference type="EC" id="2.3.2.6"/>
    </reaction>
</comment>
<evidence type="ECO:0000256" key="4">
    <source>
        <dbReference type="ARBA" id="ARBA00023315"/>
    </source>
</evidence>
<accession>A0A1M7Y0T8</accession>
<dbReference type="RefSeq" id="WP_073612338.1">
    <property type="nucleotide sequence ID" value="NZ_FRFE01000003.1"/>
</dbReference>
<keyword evidence="3 15" id="KW-0808">Transferase</keyword>
<dbReference type="FunFam" id="3.40.630.70:FF:000001">
    <property type="entry name" value="Leucyl/phenylalanyl-tRNA--protein transferase"/>
    <property type="match status" value="1"/>
</dbReference>
<evidence type="ECO:0000256" key="1">
    <source>
        <dbReference type="ARBA" id="ARBA00004496"/>
    </source>
</evidence>
<evidence type="ECO:0000256" key="8">
    <source>
        <dbReference type="ARBA" id="ARBA00054043"/>
    </source>
</evidence>
<comment type="subcellular location">
    <subcellularLocation>
        <location evidence="1 15">Cytoplasm</location>
    </subcellularLocation>
</comment>
<evidence type="ECO:0000313" key="17">
    <source>
        <dbReference type="Proteomes" id="UP000184603"/>
    </source>
</evidence>
<evidence type="ECO:0000256" key="6">
    <source>
        <dbReference type="ARBA" id="ARBA00050652"/>
    </source>
</evidence>
<sequence>MPVFQLPEQILFPHPSLAEESGLLAVGGDLSPERLIAAYRSGIFPWYSAGDPLLWWFTSPRLVLFPNELIVSKRLARTIRQQRFSIRFDHEFTTVITDCGKSRMEDGEGTWITDEMRQAYIQLHRLGYAHSVECWQGDTLAGGLYGLRLGKVFFGESMFTRITDASKIAFVTLVNHLQKIGVELIDCQMTTGHLLRFGAREIDGKEFLRLLGQLIQSTSPDGTWKNE</sequence>
<proteinExistence type="inferred from homology"/>
<dbReference type="OrthoDB" id="9790282at2"/>
<dbReference type="SUPFAM" id="SSF55729">
    <property type="entry name" value="Acyl-CoA N-acyltransferases (Nat)"/>
    <property type="match status" value="1"/>
</dbReference>
<dbReference type="InterPro" id="IPR004616">
    <property type="entry name" value="Leu/Phe-tRNA_Trfase"/>
</dbReference>
<protein>
    <recommendedName>
        <fullName evidence="11 15">Leucyl/phenylalanyl-tRNA--protein transferase</fullName>
        <ecNumber evidence="10 15">2.3.2.6</ecNumber>
    </recommendedName>
    <alternativeName>
        <fullName evidence="12 15">L/F-transferase</fullName>
    </alternativeName>
    <alternativeName>
        <fullName evidence="13 15">Leucyltransferase</fullName>
    </alternativeName>
    <alternativeName>
        <fullName evidence="14 15">Phenyalanyltransferase</fullName>
    </alternativeName>
</protein>
<dbReference type="InterPro" id="IPR042203">
    <property type="entry name" value="Leu/Phe-tRNA_Trfase_C"/>
</dbReference>
<reference evidence="16 17" key="1">
    <citation type="submission" date="2016-12" db="EMBL/GenBank/DDBJ databases">
        <authorList>
            <person name="Song W.-J."/>
            <person name="Kurnit D.M."/>
        </authorList>
    </citation>
    <scope>NUCLEOTIDE SEQUENCE [LARGE SCALE GENOMIC DNA]</scope>
    <source>
        <strain evidence="16 17">DSM 18488</strain>
    </source>
</reference>
<evidence type="ECO:0000313" key="16">
    <source>
        <dbReference type="EMBL" id="SHO45105.1"/>
    </source>
</evidence>
<evidence type="ECO:0000256" key="7">
    <source>
        <dbReference type="ARBA" id="ARBA00051538"/>
    </source>
</evidence>
<evidence type="ECO:0000256" key="10">
    <source>
        <dbReference type="ARBA" id="ARBA00066767"/>
    </source>
</evidence>
<evidence type="ECO:0000256" key="12">
    <source>
        <dbReference type="ARBA" id="ARBA00077136"/>
    </source>
</evidence>
<evidence type="ECO:0000256" key="15">
    <source>
        <dbReference type="HAMAP-Rule" id="MF_00688"/>
    </source>
</evidence>
<evidence type="ECO:0000256" key="11">
    <source>
        <dbReference type="ARBA" id="ARBA00074372"/>
    </source>
</evidence>
<dbReference type="GO" id="GO:0008914">
    <property type="term" value="F:leucyl-tRNA--protein transferase activity"/>
    <property type="evidence" value="ECO:0007669"/>
    <property type="project" value="UniProtKB-UniRule"/>
</dbReference>
<dbReference type="GO" id="GO:0030163">
    <property type="term" value="P:protein catabolic process"/>
    <property type="evidence" value="ECO:0007669"/>
    <property type="project" value="UniProtKB-UniRule"/>
</dbReference>
<dbReference type="InterPro" id="IPR042221">
    <property type="entry name" value="Leu/Phe-tRNA_Trfase_N"/>
</dbReference>